<protein>
    <submittedName>
        <fullName evidence="2">GNAT family N-acetyltransferase</fullName>
    </submittedName>
</protein>
<accession>A0AAP6XKJ4</accession>
<dbReference type="Proteomes" id="UP000591626">
    <property type="component" value="Unassembled WGS sequence"/>
</dbReference>
<dbReference type="AlphaFoldDB" id="A0AAP6XKJ4"/>
<name>A0AAP6XKJ4_9CORY</name>
<dbReference type="GO" id="GO:0016747">
    <property type="term" value="F:acyltransferase activity, transferring groups other than amino-acyl groups"/>
    <property type="evidence" value="ECO:0007669"/>
    <property type="project" value="InterPro"/>
</dbReference>
<dbReference type="Gene3D" id="3.40.630.30">
    <property type="match status" value="1"/>
</dbReference>
<organism evidence="2 3">
    <name type="scientific">Corynebacterium coyleae</name>
    <dbReference type="NCBI Taxonomy" id="53374"/>
    <lineage>
        <taxon>Bacteria</taxon>
        <taxon>Bacillati</taxon>
        <taxon>Actinomycetota</taxon>
        <taxon>Actinomycetes</taxon>
        <taxon>Mycobacteriales</taxon>
        <taxon>Corynebacteriaceae</taxon>
        <taxon>Corynebacterium</taxon>
    </lineage>
</organism>
<evidence type="ECO:0000259" key="1">
    <source>
        <dbReference type="PROSITE" id="PS51186"/>
    </source>
</evidence>
<dbReference type="PROSITE" id="PS51186">
    <property type="entry name" value="GNAT"/>
    <property type="match status" value="1"/>
</dbReference>
<evidence type="ECO:0000313" key="2">
    <source>
        <dbReference type="EMBL" id="NJJ02955.1"/>
    </source>
</evidence>
<dbReference type="InterPro" id="IPR016181">
    <property type="entry name" value="Acyl_CoA_acyltransferase"/>
</dbReference>
<evidence type="ECO:0000313" key="3">
    <source>
        <dbReference type="Proteomes" id="UP000591626"/>
    </source>
</evidence>
<dbReference type="SUPFAM" id="SSF55729">
    <property type="entry name" value="Acyl-CoA N-acyltransferases (Nat)"/>
    <property type="match status" value="1"/>
</dbReference>
<dbReference type="CDD" id="cd04301">
    <property type="entry name" value="NAT_SF"/>
    <property type="match status" value="1"/>
</dbReference>
<dbReference type="EMBL" id="JAAUVV010000001">
    <property type="protein sequence ID" value="NJJ02955.1"/>
    <property type="molecule type" value="Genomic_DNA"/>
</dbReference>
<proteinExistence type="predicted"/>
<reference evidence="2 3" key="1">
    <citation type="submission" date="2020-03" db="EMBL/GenBank/DDBJ databases">
        <title>Draft genome sequences of bacterial isolates from the female urobiome.</title>
        <authorList>
            <person name="Miller-Ensminger T."/>
            <person name="Wolfe A.J."/>
            <person name="Putonti C."/>
        </authorList>
    </citation>
    <scope>NUCLEOTIDE SEQUENCE [LARGE SCALE GENOMIC DNA]</scope>
    <source>
        <strain evidence="2 3">UMB8490</strain>
    </source>
</reference>
<dbReference type="Pfam" id="PF13508">
    <property type="entry name" value="Acetyltransf_7"/>
    <property type="match status" value="1"/>
</dbReference>
<gene>
    <name evidence="2" type="ORF">HC138_00955</name>
</gene>
<feature type="domain" description="N-acetyltransferase" evidence="1">
    <location>
        <begin position="3"/>
        <end position="186"/>
    </location>
</feature>
<dbReference type="InterPro" id="IPR000182">
    <property type="entry name" value="GNAT_dom"/>
</dbReference>
<dbReference type="RefSeq" id="WP_167615502.1">
    <property type="nucleotide sequence ID" value="NZ_JAAUVV010000001.1"/>
</dbReference>
<sequence length="195" mass="21911">MHIEIQRLTKAEFSFLVPRLVDIYMEAMGYPQTMRAQRLRVWRGEVTWPGFSAVAAISDNSVIGVAYGFLGARERWWDQQLVKALTQQRPDGMLSDDDRALLANYFEIAEVHVDPRHQGRGIGAAMLRELLASTSARWAVLSTPEVDGEANNAFGLYRKFGFQDVARNFYYGSDPRPFAILALDMAGTPHVGEAD</sequence>
<comment type="caution">
    <text evidence="2">The sequence shown here is derived from an EMBL/GenBank/DDBJ whole genome shotgun (WGS) entry which is preliminary data.</text>
</comment>